<dbReference type="AlphaFoldDB" id="A0A9K3CX65"/>
<dbReference type="GO" id="GO:0005525">
    <property type="term" value="F:GTP binding"/>
    <property type="evidence" value="ECO:0007669"/>
    <property type="project" value="UniProtKB-KW"/>
</dbReference>
<evidence type="ECO:0000313" key="4">
    <source>
        <dbReference type="EMBL" id="GIQ84811.1"/>
    </source>
</evidence>
<dbReference type="InterPro" id="IPR006689">
    <property type="entry name" value="Small_GTPase_ARF/SAR"/>
</dbReference>
<protein>
    <submittedName>
        <fullName evidence="4">Small GTPase superfamily, ARF type</fullName>
    </submittedName>
</protein>
<evidence type="ECO:0000256" key="1">
    <source>
        <dbReference type="ARBA" id="ARBA00022741"/>
    </source>
</evidence>
<dbReference type="EMBL" id="BDIP01001633">
    <property type="protein sequence ID" value="GIQ84811.1"/>
    <property type="molecule type" value="Genomic_DNA"/>
</dbReference>
<sequence>MTVFDMSGQGRYRNLWTNYLSGAEAVLFVVDSSDILRLCVVKDELSALLTGGELKRCPIAIFANKMDLPGALPQAELARRLGLTKMLRTWKWSIFATNALTGEGLEEGAKWLSSHLNPNHTQ</sequence>
<feature type="binding site" evidence="3">
    <location>
        <position position="8"/>
    </location>
    <ligand>
        <name>GTP</name>
        <dbReference type="ChEBI" id="CHEBI:37565"/>
    </ligand>
</feature>
<dbReference type="SUPFAM" id="SSF52540">
    <property type="entry name" value="P-loop containing nucleoside triphosphate hydrolases"/>
    <property type="match status" value="1"/>
</dbReference>
<feature type="binding site" evidence="3">
    <location>
        <begin position="64"/>
        <end position="67"/>
    </location>
    <ligand>
        <name>GTP</name>
        <dbReference type="ChEBI" id="CHEBI:37565"/>
    </ligand>
</feature>
<dbReference type="SMART" id="SM00177">
    <property type="entry name" value="ARF"/>
    <property type="match status" value="1"/>
</dbReference>
<dbReference type="OrthoDB" id="442317at2759"/>
<dbReference type="InterPro" id="IPR027417">
    <property type="entry name" value="P-loop_NTPase"/>
</dbReference>
<dbReference type="Gene3D" id="3.40.50.300">
    <property type="entry name" value="P-loop containing nucleotide triphosphate hydrolases"/>
    <property type="match status" value="1"/>
</dbReference>
<gene>
    <name evidence="4" type="ORF">KIPB_006377</name>
</gene>
<keyword evidence="1 3" id="KW-0547">Nucleotide-binding</keyword>
<dbReference type="Pfam" id="PF00025">
    <property type="entry name" value="Arf"/>
    <property type="match status" value="1"/>
</dbReference>
<evidence type="ECO:0000256" key="3">
    <source>
        <dbReference type="PIRSR" id="PIRSR606689-1"/>
    </source>
</evidence>
<proteinExistence type="predicted"/>
<organism evidence="4 5">
    <name type="scientific">Kipferlia bialata</name>
    <dbReference type="NCBI Taxonomy" id="797122"/>
    <lineage>
        <taxon>Eukaryota</taxon>
        <taxon>Metamonada</taxon>
        <taxon>Carpediemonas-like organisms</taxon>
        <taxon>Kipferlia</taxon>
    </lineage>
</organism>
<dbReference type="PRINTS" id="PR00328">
    <property type="entry name" value="SAR1GTPBP"/>
</dbReference>
<reference evidence="4 5" key="1">
    <citation type="journal article" date="2018" name="PLoS ONE">
        <title>The draft genome of Kipferlia bialata reveals reductive genome evolution in fornicate parasites.</title>
        <authorList>
            <person name="Tanifuji G."/>
            <person name="Takabayashi S."/>
            <person name="Kume K."/>
            <person name="Takagi M."/>
            <person name="Nakayama T."/>
            <person name="Kamikawa R."/>
            <person name="Inagaki Y."/>
            <person name="Hashimoto T."/>
        </authorList>
    </citation>
    <scope>NUCLEOTIDE SEQUENCE [LARGE SCALE GENOMIC DNA]</scope>
    <source>
        <strain evidence="4">NY0173</strain>
    </source>
</reference>
<comment type="caution">
    <text evidence="4">The sequence shown here is derived from an EMBL/GenBank/DDBJ whole genome shotgun (WGS) entry which is preliminary data.</text>
</comment>
<evidence type="ECO:0000313" key="5">
    <source>
        <dbReference type="Proteomes" id="UP000265618"/>
    </source>
</evidence>
<dbReference type="PANTHER" id="PTHR11711">
    <property type="entry name" value="ADP RIBOSYLATION FACTOR-RELATED"/>
    <property type="match status" value="1"/>
</dbReference>
<dbReference type="GO" id="GO:0003924">
    <property type="term" value="F:GTPase activity"/>
    <property type="evidence" value="ECO:0007669"/>
    <property type="project" value="InterPro"/>
</dbReference>
<dbReference type="InterPro" id="IPR024156">
    <property type="entry name" value="Small_GTPase_ARF"/>
</dbReference>
<keyword evidence="5" id="KW-1185">Reference proteome</keyword>
<accession>A0A9K3CX65</accession>
<dbReference type="Proteomes" id="UP000265618">
    <property type="component" value="Unassembled WGS sequence"/>
</dbReference>
<keyword evidence="2 3" id="KW-0342">GTP-binding</keyword>
<evidence type="ECO:0000256" key="2">
    <source>
        <dbReference type="ARBA" id="ARBA00023134"/>
    </source>
</evidence>
<dbReference type="PROSITE" id="PS51417">
    <property type="entry name" value="ARF"/>
    <property type="match status" value="1"/>
</dbReference>
<name>A0A9K3CX65_9EUKA</name>